<evidence type="ECO:0000313" key="2">
    <source>
        <dbReference type="Proteomes" id="UP001187192"/>
    </source>
</evidence>
<sequence>MSLTEDVRRVDQLAQLCPHLVPTEDERIRRMWDMFRPEIVVVIDSGERPPMPVDEYVERALHAEYILAQAKQERAKLFE</sequence>
<accession>A0AA88E550</accession>
<dbReference type="EMBL" id="BTGU01000561">
    <property type="protein sequence ID" value="GMN68154.1"/>
    <property type="molecule type" value="Genomic_DNA"/>
</dbReference>
<evidence type="ECO:0000313" key="1">
    <source>
        <dbReference type="EMBL" id="GMN68154.1"/>
    </source>
</evidence>
<name>A0AA88E550_FICCA</name>
<protein>
    <submittedName>
        <fullName evidence="1">Uncharacterized protein</fullName>
    </submittedName>
</protein>
<comment type="caution">
    <text evidence="1">The sequence shown here is derived from an EMBL/GenBank/DDBJ whole genome shotgun (WGS) entry which is preliminary data.</text>
</comment>
<keyword evidence="2" id="KW-1185">Reference proteome</keyword>
<dbReference type="Proteomes" id="UP001187192">
    <property type="component" value="Unassembled WGS sequence"/>
</dbReference>
<organism evidence="1 2">
    <name type="scientific">Ficus carica</name>
    <name type="common">Common fig</name>
    <dbReference type="NCBI Taxonomy" id="3494"/>
    <lineage>
        <taxon>Eukaryota</taxon>
        <taxon>Viridiplantae</taxon>
        <taxon>Streptophyta</taxon>
        <taxon>Embryophyta</taxon>
        <taxon>Tracheophyta</taxon>
        <taxon>Spermatophyta</taxon>
        <taxon>Magnoliopsida</taxon>
        <taxon>eudicotyledons</taxon>
        <taxon>Gunneridae</taxon>
        <taxon>Pentapetalae</taxon>
        <taxon>rosids</taxon>
        <taxon>fabids</taxon>
        <taxon>Rosales</taxon>
        <taxon>Moraceae</taxon>
        <taxon>Ficeae</taxon>
        <taxon>Ficus</taxon>
    </lineage>
</organism>
<gene>
    <name evidence="1" type="ORF">TIFTF001_037215</name>
</gene>
<reference evidence="1" key="1">
    <citation type="submission" date="2023-07" db="EMBL/GenBank/DDBJ databases">
        <title>draft genome sequence of fig (Ficus carica).</title>
        <authorList>
            <person name="Takahashi T."/>
            <person name="Nishimura K."/>
        </authorList>
    </citation>
    <scope>NUCLEOTIDE SEQUENCE</scope>
</reference>
<proteinExistence type="predicted"/>
<dbReference type="AlphaFoldDB" id="A0AA88E550"/>